<evidence type="ECO:0000256" key="10">
    <source>
        <dbReference type="PIRSR" id="PIRSR001589-3"/>
    </source>
</evidence>
<proteinExistence type="inferred from homology"/>
<dbReference type="InterPro" id="IPR001962">
    <property type="entry name" value="Asn_synthase"/>
</dbReference>
<gene>
    <name evidence="12" type="ORF">ALQ37_05281</name>
</gene>
<evidence type="ECO:0000256" key="6">
    <source>
        <dbReference type="ARBA" id="ARBA00022962"/>
    </source>
</evidence>
<sequence length="686" mass="77834">MGLSTFAKAVGRYSSVWGANLNFGGFIFMCGITGFFGVKNKNLDETTVIKNMLSMIEHRGPDQAGYYVNNSMGLGTMRLSIIDLAAGIQPLSDSTGQYWISYNGELYNYIELRRRLQVLGHHFSTESDTEVVLRSWMEWGDEALEKFNGAFAFAIYDTVKDEVFIARDRFGKRPLFYTQTDGGYLFASEMKCFFGFPGFEFKFDEMSLSSILAHWTPLPSQTPFQGIRQLPPGSIMTLREAQCEIRPYYALDFRAVDFDGSENEAKEEIRNTLEQAVKLRLRSDVPMGLYLSGGVDSSVLTSIAARIIKQKPLRTFSVEFEDKNLDESSDQQLVSALFSTKHERLIINHKDIVDNFSATVFHAEMPLFRTAPVPMYMLSKHVRSTGIKAILSGEGADEVFLGYNIFKETLLRSQWDTTEHDEKKRLLAKLYPYMKSFSEDNDSNLMGFYNAYAKEKIPGLFSHEIRFQNGRFASRLLKTKNDPFAGIQAWVAKDSVYSALSPTQKAQWLEFNTLLSGYLLSSQGERMGLAHGIENRCPFLDINVQKLASSINLRFDDGFTEKYMLRMAYDGILPDRIIHKAKTPYRAPDSGPFVEHALDYLNHLCESNALDAIELINPVFAKALIKKVVERTLAGGEDITVRDNQAFVYLMSLIELDKWFVKRQGAAYINPCRVDKLLVQAVDARH</sequence>
<comment type="caution">
    <text evidence="12">The sequence shown here is derived from an EMBL/GenBank/DDBJ whole genome shotgun (WGS) entry which is preliminary data.</text>
</comment>
<dbReference type="CDD" id="cd00712">
    <property type="entry name" value="AsnB"/>
    <property type="match status" value="1"/>
</dbReference>
<feature type="site" description="Important for beta-aspartyl-AMP intermediate formation" evidence="10">
    <location>
        <position position="394"/>
    </location>
</feature>
<dbReference type="PIRSF" id="PIRSF001589">
    <property type="entry name" value="Asn_synthetase_glu-h"/>
    <property type="match status" value="1"/>
</dbReference>
<dbReference type="NCBIfam" id="TIGR01536">
    <property type="entry name" value="asn_synth_AEB"/>
    <property type="match status" value="1"/>
</dbReference>
<accession>A0A0Q0C7N1</accession>
<evidence type="ECO:0000256" key="7">
    <source>
        <dbReference type="ARBA" id="ARBA00048741"/>
    </source>
</evidence>
<dbReference type="Gene3D" id="3.60.20.10">
    <property type="entry name" value="Glutamine Phosphoribosylpyrophosphate, subunit 1, domain 1"/>
    <property type="match status" value="1"/>
</dbReference>
<dbReference type="PROSITE" id="PS51278">
    <property type="entry name" value="GATASE_TYPE_2"/>
    <property type="match status" value="1"/>
</dbReference>
<evidence type="ECO:0000313" key="12">
    <source>
        <dbReference type="EMBL" id="RMO65284.1"/>
    </source>
</evidence>
<dbReference type="PANTHER" id="PTHR43284:SF1">
    <property type="entry name" value="ASPARAGINE SYNTHETASE"/>
    <property type="match status" value="1"/>
</dbReference>
<evidence type="ECO:0000256" key="8">
    <source>
        <dbReference type="PIRSR" id="PIRSR001589-1"/>
    </source>
</evidence>
<protein>
    <recommendedName>
        <fullName evidence="3">asparagine synthase (glutamine-hydrolyzing)</fullName>
        <ecNumber evidence="3">6.3.5.4</ecNumber>
    </recommendedName>
</protein>
<evidence type="ECO:0000256" key="1">
    <source>
        <dbReference type="ARBA" id="ARBA00005187"/>
    </source>
</evidence>
<evidence type="ECO:0000256" key="3">
    <source>
        <dbReference type="ARBA" id="ARBA00012737"/>
    </source>
</evidence>
<dbReference type="EC" id="6.3.5.4" evidence="3"/>
<comment type="catalytic activity">
    <reaction evidence="7">
        <text>L-aspartate + L-glutamine + ATP + H2O = L-asparagine + L-glutamate + AMP + diphosphate + H(+)</text>
        <dbReference type="Rhea" id="RHEA:12228"/>
        <dbReference type="ChEBI" id="CHEBI:15377"/>
        <dbReference type="ChEBI" id="CHEBI:15378"/>
        <dbReference type="ChEBI" id="CHEBI:29985"/>
        <dbReference type="ChEBI" id="CHEBI:29991"/>
        <dbReference type="ChEBI" id="CHEBI:30616"/>
        <dbReference type="ChEBI" id="CHEBI:33019"/>
        <dbReference type="ChEBI" id="CHEBI:58048"/>
        <dbReference type="ChEBI" id="CHEBI:58359"/>
        <dbReference type="ChEBI" id="CHEBI:456215"/>
        <dbReference type="EC" id="6.3.5.4"/>
    </reaction>
</comment>
<evidence type="ECO:0000259" key="11">
    <source>
        <dbReference type="PROSITE" id="PS51278"/>
    </source>
</evidence>
<evidence type="ECO:0000256" key="9">
    <source>
        <dbReference type="PIRSR" id="PIRSR001589-2"/>
    </source>
</evidence>
<dbReference type="InterPro" id="IPR029055">
    <property type="entry name" value="Ntn_hydrolases_N"/>
</dbReference>
<feature type="active site" description="For GATase activity" evidence="8">
    <location>
        <position position="30"/>
    </location>
</feature>
<feature type="binding site" evidence="9">
    <location>
        <position position="128"/>
    </location>
    <ligand>
        <name>L-glutamine</name>
        <dbReference type="ChEBI" id="CHEBI:58359"/>
    </ligand>
</feature>
<evidence type="ECO:0000313" key="13">
    <source>
        <dbReference type="Proteomes" id="UP000274541"/>
    </source>
</evidence>
<keyword evidence="6 8" id="KW-0315">Glutamine amidotransferase</keyword>
<keyword evidence="8" id="KW-0028">Amino-acid biosynthesis</keyword>
<dbReference type="GO" id="GO:0004066">
    <property type="term" value="F:asparagine synthase (glutamine-hydrolyzing) activity"/>
    <property type="evidence" value="ECO:0007669"/>
    <property type="project" value="UniProtKB-EC"/>
</dbReference>
<feature type="binding site" evidence="9">
    <location>
        <position position="318"/>
    </location>
    <ligand>
        <name>ATP</name>
        <dbReference type="ChEBI" id="CHEBI:30616"/>
    </ligand>
</feature>
<feature type="binding site" evidence="9">
    <location>
        <begin position="392"/>
        <end position="393"/>
    </location>
    <ligand>
        <name>ATP</name>
        <dbReference type="ChEBI" id="CHEBI:30616"/>
    </ligand>
</feature>
<dbReference type="GO" id="GO:0005524">
    <property type="term" value="F:ATP binding"/>
    <property type="evidence" value="ECO:0007669"/>
    <property type="project" value="UniProtKB-KW"/>
</dbReference>
<comment type="similarity">
    <text evidence="2">Belongs to the asparagine synthetase family.</text>
</comment>
<name>A0A0Q0C7N1_PSEAP</name>
<dbReference type="InterPro" id="IPR017932">
    <property type="entry name" value="GATase_2_dom"/>
</dbReference>
<feature type="domain" description="Glutamine amidotransferase type-2" evidence="11">
    <location>
        <begin position="30"/>
        <end position="241"/>
    </location>
</feature>
<dbReference type="InterPro" id="IPR006426">
    <property type="entry name" value="Asn_synth_AEB"/>
</dbReference>
<dbReference type="InterPro" id="IPR033738">
    <property type="entry name" value="AsnB_N"/>
</dbReference>
<dbReference type="Pfam" id="PF00733">
    <property type="entry name" value="Asn_synthase"/>
    <property type="match status" value="1"/>
</dbReference>
<evidence type="ECO:0000256" key="2">
    <source>
        <dbReference type="ARBA" id="ARBA00005752"/>
    </source>
</evidence>
<dbReference type="SUPFAM" id="SSF56235">
    <property type="entry name" value="N-terminal nucleophile aminohydrolases (Ntn hydrolases)"/>
    <property type="match status" value="1"/>
</dbReference>
<dbReference type="EMBL" id="RBPX01000183">
    <property type="protein sequence ID" value="RMO65284.1"/>
    <property type="molecule type" value="Genomic_DNA"/>
</dbReference>
<dbReference type="InterPro" id="IPR051786">
    <property type="entry name" value="ASN_synthetase/amidase"/>
</dbReference>
<dbReference type="GO" id="GO:0006529">
    <property type="term" value="P:asparagine biosynthetic process"/>
    <property type="evidence" value="ECO:0007669"/>
    <property type="project" value="UniProtKB-KW"/>
</dbReference>
<reference evidence="12 13" key="1">
    <citation type="submission" date="2018-08" db="EMBL/GenBank/DDBJ databases">
        <title>Recombination of ecologically and evolutionarily significant loci maintains genetic cohesion in the Pseudomonas syringae species complex.</title>
        <authorList>
            <person name="Dillon M."/>
            <person name="Thakur S."/>
            <person name="Almeida R.N.D."/>
            <person name="Weir B.S."/>
            <person name="Guttman D.S."/>
        </authorList>
    </citation>
    <scope>NUCLEOTIDE SEQUENCE [LARGE SCALE GENOMIC DNA]</scope>
    <source>
        <strain evidence="12 13">ICMP 4388</strain>
    </source>
</reference>
<dbReference type="Pfam" id="PF13537">
    <property type="entry name" value="GATase_7"/>
    <property type="match status" value="1"/>
</dbReference>
<dbReference type="GO" id="GO:0005829">
    <property type="term" value="C:cytosol"/>
    <property type="evidence" value="ECO:0007669"/>
    <property type="project" value="TreeGrafter"/>
</dbReference>
<dbReference type="CDD" id="cd01991">
    <property type="entry name" value="Asn_synthase_B_C"/>
    <property type="match status" value="1"/>
</dbReference>
<evidence type="ECO:0000256" key="4">
    <source>
        <dbReference type="ARBA" id="ARBA00022741"/>
    </source>
</evidence>
<keyword evidence="4 9" id="KW-0547">Nucleotide-binding</keyword>
<dbReference type="Gene3D" id="3.40.50.620">
    <property type="entry name" value="HUPs"/>
    <property type="match status" value="1"/>
</dbReference>
<dbReference type="SUPFAM" id="SSF52402">
    <property type="entry name" value="Adenine nucleotide alpha hydrolases-like"/>
    <property type="match status" value="1"/>
</dbReference>
<organism evidence="12 13">
    <name type="scientific">Pseudomonas syringae pv. aptata</name>
    <dbReference type="NCBI Taxonomy" id="83167"/>
    <lineage>
        <taxon>Bacteria</taxon>
        <taxon>Pseudomonadati</taxon>
        <taxon>Pseudomonadota</taxon>
        <taxon>Gammaproteobacteria</taxon>
        <taxon>Pseudomonadales</taxon>
        <taxon>Pseudomonadaceae</taxon>
        <taxon>Pseudomonas</taxon>
        <taxon>Pseudomonas syringae</taxon>
    </lineage>
</organism>
<dbReference type="PANTHER" id="PTHR43284">
    <property type="entry name" value="ASPARAGINE SYNTHETASE (GLUTAMINE-HYDROLYZING)"/>
    <property type="match status" value="1"/>
</dbReference>
<dbReference type="InterPro" id="IPR014729">
    <property type="entry name" value="Rossmann-like_a/b/a_fold"/>
</dbReference>
<dbReference type="AlphaFoldDB" id="A0A0Q0C7N1"/>
<keyword evidence="8" id="KW-0061">Asparagine biosynthesis</keyword>
<evidence type="ECO:0000256" key="5">
    <source>
        <dbReference type="ARBA" id="ARBA00022840"/>
    </source>
</evidence>
<dbReference type="Proteomes" id="UP000274541">
    <property type="component" value="Unassembled WGS sequence"/>
</dbReference>
<keyword evidence="5 9" id="KW-0067">ATP-binding</keyword>
<comment type="pathway">
    <text evidence="1">Amino-acid biosynthesis; L-asparagine biosynthesis; L-asparagine from L-aspartate (L-Gln route): step 1/1.</text>
</comment>